<keyword evidence="1" id="KW-1133">Transmembrane helix</keyword>
<keyword evidence="1" id="KW-0472">Membrane</keyword>
<feature type="transmembrane region" description="Helical" evidence="1">
    <location>
        <begin position="250"/>
        <end position="270"/>
    </location>
</feature>
<evidence type="ECO:0000313" key="2">
    <source>
        <dbReference type="EMBL" id="ASD62931.1"/>
    </source>
</evidence>
<reference evidence="2 3" key="1">
    <citation type="submission" date="2017-04" db="EMBL/GenBank/DDBJ databases">
        <title>Whole genome sequence of Bdellovibrio bacteriovorus strain SSB218315.</title>
        <authorList>
            <person name="Oyedara O."/>
            <person name="Rodriguez-Perez M.A."/>
        </authorList>
    </citation>
    <scope>NUCLEOTIDE SEQUENCE [LARGE SCALE GENOMIC DNA]</scope>
    <source>
        <strain evidence="2 3">SSB218315</strain>
    </source>
</reference>
<dbReference type="OrthoDB" id="5289224at2"/>
<name>A0A1Z3N689_BDEBC</name>
<feature type="transmembrane region" description="Helical" evidence="1">
    <location>
        <begin position="153"/>
        <end position="172"/>
    </location>
</feature>
<feature type="transmembrane region" description="Helical" evidence="1">
    <location>
        <begin position="105"/>
        <end position="122"/>
    </location>
</feature>
<feature type="transmembrane region" description="Helical" evidence="1">
    <location>
        <begin position="225"/>
        <end position="244"/>
    </location>
</feature>
<keyword evidence="1" id="KW-0812">Transmembrane</keyword>
<organism evidence="2 3">
    <name type="scientific">Bdellovibrio bacteriovorus</name>
    <dbReference type="NCBI Taxonomy" id="959"/>
    <lineage>
        <taxon>Bacteria</taxon>
        <taxon>Pseudomonadati</taxon>
        <taxon>Bdellovibrionota</taxon>
        <taxon>Bdellovibrionia</taxon>
        <taxon>Bdellovibrionales</taxon>
        <taxon>Pseudobdellovibrionaceae</taxon>
        <taxon>Bdellovibrio</taxon>
    </lineage>
</organism>
<feature type="transmembrane region" description="Helical" evidence="1">
    <location>
        <begin position="56"/>
        <end position="74"/>
    </location>
</feature>
<accession>A0A1Z3N689</accession>
<keyword evidence="2" id="KW-0548">Nucleotidyltransferase</keyword>
<feature type="transmembrane region" description="Helical" evidence="1">
    <location>
        <begin position="128"/>
        <end position="146"/>
    </location>
</feature>
<keyword evidence="2" id="KW-0808">Transferase</keyword>
<sequence>MDFFDLDLPIRIAMPTAWENHIYRQTVLIVLSIIFASGLIVFFFRQKNYYFVQSWASIKSWLIAAPLMFLAMGMPEPWPLVALTALAILGAKIFFQIMGMFHRSYFVMICYAGIIGLGVCAWYDRLDIYNAMPMVVLGISCLVPLVKNSYKRMIQYISLTLLAFIFLGWSFMHLGLIMKMPNGVFQVMYLVILTEFCDNTNLAVSRYIGGWKMFPGINPRRTVGSTIVSALLTLFLAGCMRFLLPDGSEKYWLASGLVASMGGFVGDYLMTVVRRDAGMKTVGPFIIGRGDFLHRMDRLIFVAPIYYYVMTVIL</sequence>
<evidence type="ECO:0000313" key="3">
    <source>
        <dbReference type="Proteomes" id="UP000197003"/>
    </source>
</evidence>
<dbReference type="Proteomes" id="UP000197003">
    <property type="component" value="Chromosome"/>
</dbReference>
<feature type="transmembrane region" description="Helical" evidence="1">
    <location>
        <begin position="22"/>
        <end position="44"/>
    </location>
</feature>
<proteinExistence type="predicted"/>
<protein>
    <submittedName>
        <fullName evidence="2">Phosphatidate cytidylyltransferase</fullName>
    </submittedName>
</protein>
<evidence type="ECO:0000256" key="1">
    <source>
        <dbReference type="SAM" id="Phobius"/>
    </source>
</evidence>
<dbReference type="RefSeq" id="WP_088564521.1">
    <property type="nucleotide sequence ID" value="NZ_CP020946.1"/>
</dbReference>
<gene>
    <name evidence="2" type="ORF">B9G79_04785</name>
</gene>
<feature type="transmembrane region" description="Helical" evidence="1">
    <location>
        <begin position="80"/>
        <end position="98"/>
    </location>
</feature>
<dbReference type="Pfam" id="PF01148">
    <property type="entry name" value="CTP_transf_1"/>
    <property type="match status" value="1"/>
</dbReference>
<dbReference type="PANTHER" id="PTHR43535">
    <property type="entry name" value="PHOSPHATIDATE CYTIDYLYLTRANSFERASE"/>
    <property type="match status" value="1"/>
</dbReference>
<dbReference type="GO" id="GO:0016779">
    <property type="term" value="F:nucleotidyltransferase activity"/>
    <property type="evidence" value="ECO:0007669"/>
    <property type="project" value="UniProtKB-KW"/>
</dbReference>
<dbReference type="GO" id="GO:0009273">
    <property type="term" value="P:peptidoglycan-based cell wall biogenesis"/>
    <property type="evidence" value="ECO:0007669"/>
    <property type="project" value="TreeGrafter"/>
</dbReference>
<dbReference type="AlphaFoldDB" id="A0A1Z3N689"/>
<dbReference type="EMBL" id="CP020946">
    <property type="protein sequence ID" value="ASD62931.1"/>
    <property type="molecule type" value="Genomic_DNA"/>
</dbReference>
<dbReference type="GO" id="GO:0005886">
    <property type="term" value="C:plasma membrane"/>
    <property type="evidence" value="ECO:0007669"/>
    <property type="project" value="TreeGrafter"/>
</dbReference>
<dbReference type="PANTHER" id="PTHR43535:SF1">
    <property type="entry name" value="PHOSPHATIDATE CYTIDYLYLTRANSFERASE"/>
    <property type="match status" value="1"/>
</dbReference>